<proteinExistence type="predicted"/>
<feature type="region of interest" description="Disordered" evidence="1">
    <location>
        <begin position="45"/>
        <end position="75"/>
    </location>
</feature>
<sequence>MLMKAVEERDFEIASLKNHIESRDDAESSLTHTIKNVDKVKSIMQESQPHVRPTAREATYSTARMQTTKTSKKSK</sequence>
<evidence type="ECO:0000313" key="2">
    <source>
        <dbReference type="EMBL" id="KAA0039604.1"/>
    </source>
</evidence>
<accession>A0A5A7T813</accession>
<organism evidence="2 4">
    <name type="scientific">Cucumis melo var. makuwa</name>
    <name type="common">Oriental melon</name>
    <dbReference type="NCBI Taxonomy" id="1194695"/>
    <lineage>
        <taxon>Eukaryota</taxon>
        <taxon>Viridiplantae</taxon>
        <taxon>Streptophyta</taxon>
        <taxon>Embryophyta</taxon>
        <taxon>Tracheophyta</taxon>
        <taxon>Spermatophyta</taxon>
        <taxon>Magnoliopsida</taxon>
        <taxon>eudicotyledons</taxon>
        <taxon>Gunneridae</taxon>
        <taxon>Pentapetalae</taxon>
        <taxon>rosids</taxon>
        <taxon>fabids</taxon>
        <taxon>Cucurbitales</taxon>
        <taxon>Cucurbitaceae</taxon>
        <taxon>Benincaseae</taxon>
        <taxon>Cucumis</taxon>
    </lineage>
</organism>
<comment type="caution">
    <text evidence="2">The sequence shown here is derived from an EMBL/GenBank/DDBJ whole genome shotgun (WGS) entry which is preliminary data.</text>
</comment>
<dbReference type="Proteomes" id="UP000321393">
    <property type="component" value="Unassembled WGS sequence"/>
</dbReference>
<dbReference type="OrthoDB" id="1683696at2759"/>
<evidence type="ECO:0000256" key="1">
    <source>
        <dbReference type="SAM" id="MobiDB-lite"/>
    </source>
</evidence>
<dbReference type="EMBL" id="SSTE01018396">
    <property type="protein sequence ID" value="KAA0039604.1"/>
    <property type="molecule type" value="Genomic_DNA"/>
</dbReference>
<evidence type="ECO:0000313" key="3">
    <source>
        <dbReference type="EMBL" id="TYK01702.1"/>
    </source>
</evidence>
<dbReference type="AlphaFoldDB" id="A0A5A7T813"/>
<protein>
    <submittedName>
        <fullName evidence="2">Ty3-gypsy retrotransposon protein</fullName>
    </submittedName>
</protein>
<reference evidence="4 5" key="1">
    <citation type="submission" date="2019-08" db="EMBL/GenBank/DDBJ databases">
        <title>Draft genome sequences of two oriental melons (Cucumis melo L. var makuwa).</title>
        <authorList>
            <person name="Kwon S.-Y."/>
        </authorList>
    </citation>
    <scope>NUCLEOTIDE SEQUENCE [LARGE SCALE GENOMIC DNA]</scope>
    <source>
        <strain evidence="5">cv. Chang Bougi</strain>
        <strain evidence="4">cv. SW 3</strain>
        <tissue evidence="2">Leaf</tissue>
    </source>
</reference>
<evidence type="ECO:0000313" key="5">
    <source>
        <dbReference type="Proteomes" id="UP000321947"/>
    </source>
</evidence>
<feature type="compositionally biased region" description="Polar residues" evidence="1">
    <location>
        <begin position="59"/>
        <end position="69"/>
    </location>
</feature>
<gene>
    <name evidence="3" type="ORF">E5676_scaffold775G00250</name>
    <name evidence="2" type="ORF">E6C27_scaffold744G00810</name>
</gene>
<evidence type="ECO:0000313" key="4">
    <source>
        <dbReference type="Proteomes" id="UP000321393"/>
    </source>
</evidence>
<name>A0A5A7T813_CUCMM</name>
<dbReference type="Proteomes" id="UP000321947">
    <property type="component" value="Unassembled WGS sequence"/>
</dbReference>
<dbReference type="EMBL" id="SSTD01016048">
    <property type="protein sequence ID" value="TYK01702.1"/>
    <property type="molecule type" value="Genomic_DNA"/>
</dbReference>